<organism evidence="3">
    <name type="scientific">Caenorhabditis brenneri</name>
    <name type="common">Nematode worm</name>
    <dbReference type="NCBI Taxonomy" id="135651"/>
    <lineage>
        <taxon>Eukaryota</taxon>
        <taxon>Metazoa</taxon>
        <taxon>Ecdysozoa</taxon>
        <taxon>Nematoda</taxon>
        <taxon>Chromadorea</taxon>
        <taxon>Rhabditida</taxon>
        <taxon>Rhabditina</taxon>
        <taxon>Rhabditomorpha</taxon>
        <taxon>Rhabditoidea</taxon>
        <taxon>Rhabditidae</taxon>
        <taxon>Peloderinae</taxon>
        <taxon>Caenorhabditis</taxon>
    </lineage>
</organism>
<accession>G0N0H4</accession>
<evidence type="ECO:0000259" key="1">
    <source>
        <dbReference type="Pfam" id="PF07735"/>
    </source>
</evidence>
<name>G0N0H4_CAEBE</name>
<dbReference type="HOGENOM" id="CLU_622924_0_0_1"/>
<dbReference type="InterPro" id="IPR012885">
    <property type="entry name" value="F-box_Sdz-33"/>
</dbReference>
<dbReference type="Pfam" id="PF07735">
    <property type="entry name" value="FBA_2"/>
    <property type="match status" value="1"/>
</dbReference>
<evidence type="ECO:0000313" key="3">
    <source>
        <dbReference type="Proteomes" id="UP000008068"/>
    </source>
</evidence>
<dbReference type="InterPro" id="IPR053222">
    <property type="entry name" value="Zygotic_Embryogenesis-Asso"/>
</dbReference>
<dbReference type="FunCoup" id="G0N0H4">
    <property type="interactions" value="1049"/>
</dbReference>
<sequence>MGAYGQKKRLTEPQTVLVEVIDYTDHSEDTGSVWENRDSTMKDWLEHLQNVFNYHKINAIWFDGNSSEFDIDDVKEVFGNKSTVNVGRTGCFAFNRSILQNFFPIEKLSIMAESFQDSKIPPNLLMQNRFTLTIRENSFPTNITLNDLLLINTSPSLLELGFYREPDMYWGMGAHGRKKKLIAPQSVKVNEYGPIVSEYSSSTLEKNELTMQYWLKHLQDIFNYHKIDFIGFAFNSSQFDINDIKEVFGTATRLMIGNTGCHVFNQVILERFSPIEQLNIKTSNFPNSKVPERILMQNFEDLEIGDGWLETTILSLDQQVLINSKSISMDSLRMPAKELNKFIKLWQRGSNPRMEFLAVVYAIANQGDKEVMLKDIKHEIIPANRLRKFKATGNRMPEEIEGGIDIVRVDGVKATIRFKNRYPSPALELFVWFDHCTVES</sequence>
<protein>
    <recommendedName>
        <fullName evidence="1">Sdz-33 F-box domain-containing protein</fullName>
    </recommendedName>
</protein>
<gene>
    <name evidence="2" type="ORF">CAEBREN_17122</name>
</gene>
<dbReference type="Proteomes" id="UP000008068">
    <property type="component" value="Unassembled WGS sequence"/>
</dbReference>
<reference evidence="3" key="1">
    <citation type="submission" date="2011-07" db="EMBL/GenBank/DDBJ databases">
        <authorList>
            <consortium name="Caenorhabditis brenneri Sequencing and Analysis Consortium"/>
            <person name="Wilson R.K."/>
        </authorList>
    </citation>
    <scope>NUCLEOTIDE SEQUENCE [LARGE SCALE GENOMIC DNA]</scope>
    <source>
        <strain evidence="3">PB2801</strain>
    </source>
</reference>
<dbReference type="AlphaFoldDB" id="G0N0H4"/>
<dbReference type="EMBL" id="GL379824">
    <property type="protein sequence ID" value="EGT48942.1"/>
    <property type="molecule type" value="Genomic_DNA"/>
</dbReference>
<keyword evidence="3" id="KW-1185">Reference proteome</keyword>
<dbReference type="InParanoid" id="G0N0H4"/>
<dbReference type="PANTHER" id="PTHR22899">
    <property type="entry name" value="CYCLIN-RELATED F-BOX FAMILY"/>
    <property type="match status" value="1"/>
</dbReference>
<dbReference type="PANTHER" id="PTHR22899:SF0">
    <property type="entry name" value="F-BOX ASSOCIATED DOMAIN-CONTAINING PROTEIN-RELATED"/>
    <property type="match status" value="1"/>
</dbReference>
<evidence type="ECO:0000313" key="2">
    <source>
        <dbReference type="EMBL" id="EGT48942.1"/>
    </source>
</evidence>
<proteinExistence type="predicted"/>
<feature type="domain" description="Sdz-33 F-box" evidence="1">
    <location>
        <begin position="291"/>
        <end position="358"/>
    </location>
</feature>